<protein>
    <recommendedName>
        <fullName evidence="2">cysteine-S-conjugate beta-lyase</fullName>
        <ecNumber evidence="2">4.4.1.13</ecNumber>
    </recommendedName>
</protein>
<dbReference type="CDD" id="cd00609">
    <property type="entry name" value="AAT_like"/>
    <property type="match status" value="1"/>
</dbReference>
<dbReference type="InterPro" id="IPR004839">
    <property type="entry name" value="Aminotransferase_I/II_large"/>
</dbReference>
<dbReference type="PATRIC" id="fig|1234409.3.peg.523"/>
<evidence type="ECO:0000313" key="8">
    <source>
        <dbReference type="Proteomes" id="UP000016057"/>
    </source>
</evidence>
<keyword evidence="7" id="KW-0808">Transferase</keyword>
<dbReference type="PANTHER" id="PTHR43525:SF1">
    <property type="entry name" value="PROTEIN MALY"/>
    <property type="match status" value="1"/>
</dbReference>
<keyword evidence="7" id="KW-0032">Aminotransferase</keyword>
<keyword evidence="8" id="KW-1185">Reference proteome</keyword>
<evidence type="ECO:0000256" key="2">
    <source>
        <dbReference type="ARBA" id="ARBA00012224"/>
    </source>
</evidence>
<dbReference type="Proteomes" id="UP000016057">
    <property type="component" value="Unassembled WGS sequence"/>
</dbReference>
<dbReference type="AlphaFoldDB" id="K8ZB22"/>
<dbReference type="Pfam" id="PF00155">
    <property type="entry name" value="Aminotran_1_2"/>
    <property type="match status" value="1"/>
</dbReference>
<dbReference type="InterPro" id="IPR015424">
    <property type="entry name" value="PyrdxlP-dep_Trfase"/>
</dbReference>
<dbReference type="InterPro" id="IPR027619">
    <property type="entry name" value="C-S_lyase_PatB-like"/>
</dbReference>
<proteinExistence type="inferred from homology"/>
<comment type="cofactor">
    <cofactor evidence="1">
        <name>pyridoxal 5'-phosphate</name>
        <dbReference type="ChEBI" id="CHEBI:597326"/>
    </cofactor>
</comment>
<organism evidence="7 8">
    <name type="scientific">Catellicoccus marimammalium M35/04/3</name>
    <dbReference type="NCBI Taxonomy" id="1234409"/>
    <lineage>
        <taxon>Bacteria</taxon>
        <taxon>Bacillati</taxon>
        <taxon>Bacillota</taxon>
        <taxon>Bacilli</taxon>
        <taxon>Lactobacillales</taxon>
        <taxon>Enterococcaceae</taxon>
        <taxon>Catellicoccus</taxon>
    </lineage>
</organism>
<dbReference type="GO" id="GO:0008483">
    <property type="term" value="F:transaminase activity"/>
    <property type="evidence" value="ECO:0007669"/>
    <property type="project" value="UniProtKB-KW"/>
</dbReference>
<dbReference type="InterPro" id="IPR015422">
    <property type="entry name" value="PyrdxlP-dep_Trfase_small"/>
</dbReference>
<dbReference type="GO" id="GO:0047804">
    <property type="term" value="F:cysteine-S-conjugate beta-lyase activity"/>
    <property type="evidence" value="ECO:0007669"/>
    <property type="project" value="UniProtKB-EC"/>
</dbReference>
<dbReference type="GO" id="GO:0030170">
    <property type="term" value="F:pyridoxal phosphate binding"/>
    <property type="evidence" value="ECO:0007669"/>
    <property type="project" value="InterPro"/>
</dbReference>
<evidence type="ECO:0000256" key="3">
    <source>
        <dbReference type="ARBA" id="ARBA00022898"/>
    </source>
</evidence>
<sequence length="403" mass="46406">MNEQKYDYNTMINRTKTGSVKWDEMKEWNPNVPQEVYPFSVADSDLRLAPEIIEGLQEFITNDLSLGYTHADEAYTSAVQNWMTKHHNFTPKAEWIVQTPGVVPAINFAIRALTREGDGIVIMPPVYYPFYDTIKHAKRHITESPLINQGTHYEIDFEHLEHKLKQPQNTMLVLCSPHNPVGRVWTREELEKIAELCIRYDVYLVSDEIHSDLILPGHKHTVMATISKEIEQQVVVCTAASKTFNIAGQCVSNIIIPNKEMRERFIAEKESYGIKTVSALGLATTKIAYERAGGWLDGFLELVVENHRVIKEFFAQNYPEVKVFDLEGTYLQWIDMRALGFGVSELEEFLNQEALDFFDQGYIFGPSGEGFERINLAASTESIRQMLDRFKEAMEQYQYQSQR</sequence>
<comment type="caution">
    <text evidence="7">The sequence shown here is derived from an EMBL/GenBank/DDBJ whole genome shotgun (WGS) entry which is preliminary data.</text>
</comment>
<evidence type="ECO:0000313" key="7">
    <source>
        <dbReference type="EMBL" id="EKU27242.1"/>
    </source>
</evidence>
<evidence type="ECO:0000256" key="1">
    <source>
        <dbReference type="ARBA" id="ARBA00001933"/>
    </source>
</evidence>
<evidence type="ECO:0000259" key="6">
    <source>
        <dbReference type="Pfam" id="PF00155"/>
    </source>
</evidence>
<gene>
    <name evidence="7" type="ORF">C683_0573</name>
</gene>
<dbReference type="Gene3D" id="3.40.640.10">
    <property type="entry name" value="Type I PLP-dependent aspartate aminotransferase-like (Major domain)"/>
    <property type="match status" value="1"/>
</dbReference>
<dbReference type="EMBL" id="AMYT01000017">
    <property type="protein sequence ID" value="EKU27242.1"/>
    <property type="molecule type" value="Genomic_DNA"/>
</dbReference>
<comment type="similarity">
    <text evidence="5">Belongs to the class-II pyridoxal-phosphate-dependent aminotransferase family. MalY/PatB cystathionine beta-lyase subfamily.</text>
</comment>
<dbReference type="Gene3D" id="3.90.1150.10">
    <property type="entry name" value="Aspartate Aminotransferase, domain 1"/>
    <property type="match status" value="1"/>
</dbReference>
<evidence type="ECO:0000256" key="5">
    <source>
        <dbReference type="ARBA" id="ARBA00037974"/>
    </source>
</evidence>
<name>K8ZB22_9ENTE</name>
<dbReference type="NCBIfam" id="TIGR04350">
    <property type="entry name" value="C_S_lyase_PatB"/>
    <property type="match status" value="1"/>
</dbReference>
<dbReference type="SUPFAM" id="SSF53383">
    <property type="entry name" value="PLP-dependent transferases"/>
    <property type="match status" value="1"/>
</dbReference>
<dbReference type="STRING" id="1234409.C683_0573"/>
<dbReference type="PANTHER" id="PTHR43525">
    <property type="entry name" value="PROTEIN MALY"/>
    <property type="match status" value="1"/>
</dbReference>
<keyword evidence="4" id="KW-0456">Lyase</keyword>
<keyword evidence="3" id="KW-0663">Pyridoxal phosphate</keyword>
<accession>K8ZB22</accession>
<evidence type="ECO:0000256" key="4">
    <source>
        <dbReference type="ARBA" id="ARBA00023239"/>
    </source>
</evidence>
<feature type="domain" description="Aminotransferase class I/classII large" evidence="6">
    <location>
        <begin position="50"/>
        <end position="389"/>
    </location>
</feature>
<dbReference type="InterPro" id="IPR015421">
    <property type="entry name" value="PyrdxlP-dep_Trfase_major"/>
</dbReference>
<dbReference type="OrthoDB" id="9802872at2"/>
<dbReference type="RefSeq" id="WP_009489735.1">
    <property type="nucleotide sequence ID" value="NZ_AMYT01000017.1"/>
</dbReference>
<dbReference type="eggNOG" id="COG1168">
    <property type="taxonomic scope" value="Bacteria"/>
</dbReference>
<dbReference type="InterPro" id="IPR051798">
    <property type="entry name" value="Class-II_PLP-Dep_Aminotrans"/>
</dbReference>
<reference evidence="7 8" key="1">
    <citation type="journal article" date="2013" name="Genome Announc.">
        <title>Draft Genome Sequence of Catellicoccus marimammalium, a Novel Species Commonly Found in Gull Feces.</title>
        <authorList>
            <person name="Weigand M.R."/>
            <person name="Ryu H."/>
            <person name="Bozcek L."/>
            <person name="Konstantinidis K.T."/>
            <person name="Santo Domingo J.W."/>
        </authorList>
    </citation>
    <scope>NUCLEOTIDE SEQUENCE [LARGE SCALE GENOMIC DNA]</scope>
    <source>
        <strain evidence="7 8">M35/04/3</strain>
    </source>
</reference>
<dbReference type="EC" id="4.4.1.13" evidence="2"/>